<evidence type="ECO:0000256" key="1">
    <source>
        <dbReference type="ARBA" id="ARBA00000900"/>
    </source>
</evidence>
<comment type="catalytic activity">
    <reaction evidence="1">
        <text>S-ubiquitinyl-[E2 ubiquitin-conjugating enzyme]-L-cysteine + [acceptor protein]-L-lysine = [E2 ubiquitin-conjugating enzyme]-L-cysteine + N(6)-ubiquitinyl-[acceptor protein]-L-lysine.</text>
        <dbReference type="EC" id="2.3.2.27"/>
    </reaction>
</comment>
<keyword evidence="12" id="KW-1185">Reference proteome</keyword>
<evidence type="ECO:0000256" key="7">
    <source>
        <dbReference type="ARBA" id="ARBA00022833"/>
    </source>
</evidence>
<gene>
    <name evidence="11" type="ORF">BIW11_00963</name>
</gene>
<sequence length="134" mass="15661">VTKCTICLTEYEVSEEVRRLPCMHLFHQGCIDRWLATDKRCPVCRVDVTVRPEELLAKVQRDSTLQLHQQEQEHELPYPPGHPLHVSPQSRLEHQQEHAQPQDSCEQLGEAVDVRDRRLCLVNKRNVITLPRLQ</sequence>
<dbReference type="Pfam" id="PF13639">
    <property type="entry name" value="zf-RING_2"/>
    <property type="match status" value="1"/>
</dbReference>
<dbReference type="PROSITE" id="PS50089">
    <property type="entry name" value="ZF_RING_2"/>
    <property type="match status" value="1"/>
</dbReference>
<comment type="caution">
    <text evidence="11">The sequence shown here is derived from an EMBL/GenBank/DDBJ whole genome shotgun (WGS) entry which is preliminary data.</text>
</comment>
<reference evidence="11 12" key="1">
    <citation type="journal article" date="2017" name="Gigascience">
        <title>Draft genome of the honey bee ectoparasitic mite, Tropilaelaps mercedesae, is shaped by the parasitic life history.</title>
        <authorList>
            <person name="Dong X."/>
            <person name="Armstrong S.D."/>
            <person name="Xia D."/>
            <person name="Makepeace B.L."/>
            <person name="Darby A.C."/>
            <person name="Kadowaki T."/>
        </authorList>
    </citation>
    <scope>NUCLEOTIDE SEQUENCE [LARGE SCALE GENOMIC DNA]</scope>
    <source>
        <strain evidence="11">Wuxi-XJTLU</strain>
    </source>
</reference>
<dbReference type="SMART" id="SM00184">
    <property type="entry name" value="RING"/>
    <property type="match status" value="1"/>
</dbReference>
<keyword evidence="7" id="KW-0862">Zinc</keyword>
<dbReference type="InterPro" id="IPR045191">
    <property type="entry name" value="MBR1/2-like"/>
</dbReference>
<evidence type="ECO:0000256" key="2">
    <source>
        <dbReference type="ARBA" id="ARBA00012483"/>
    </source>
</evidence>
<evidence type="ECO:0000313" key="11">
    <source>
        <dbReference type="EMBL" id="OQR74406.1"/>
    </source>
</evidence>
<dbReference type="STRING" id="418985.A0A1V9XLQ8"/>
<keyword evidence="5 8" id="KW-0863">Zinc-finger</keyword>
<dbReference type="SUPFAM" id="SSF57850">
    <property type="entry name" value="RING/U-box"/>
    <property type="match status" value="1"/>
</dbReference>
<dbReference type="GO" id="GO:0005634">
    <property type="term" value="C:nucleus"/>
    <property type="evidence" value="ECO:0007669"/>
    <property type="project" value="TreeGrafter"/>
</dbReference>
<dbReference type="GO" id="GO:0061630">
    <property type="term" value="F:ubiquitin protein ligase activity"/>
    <property type="evidence" value="ECO:0007669"/>
    <property type="project" value="UniProtKB-EC"/>
</dbReference>
<dbReference type="InterPro" id="IPR013083">
    <property type="entry name" value="Znf_RING/FYVE/PHD"/>
</dbReference>
<keyword evidence="6" id="KW-0833">Ubl conjugation pathway</keyword>
<dbReference type="GO" id="GO:0008270">
    <property type="term" value="F:zinc ion binding"/>
    <property type="evidence" value="ECO:0007669"/>
    <property type="project" value="UniProtKB-KW"/>
</dbReference>
<dbReference type="InParanoid" id="A0A1V9XLQ8"/>
<dbReference type="EC" id="2.3.2.27" evidence="2"/>
<feature type="region of interest" description="Disordered" evidence="9">
    <location>
        <begin position="67"/>
        <end position="105"/>
    </location>
</feature>
<dbReference type="PANTHER" id="PTHR22937:SF65">
    <property type="entry name" value="E3 UBIQUITIN-PROTEIN LIGASE ARK2C"/>
    <property type="match status" value="1"/>
</dbReference>
<name>A0A1V9XLQ8_9ACAR</name>
<protein>
    <recommendedName>
        <fullName evidence="2">RING-type E3 ubiquitin transferase</fullName>
        <ecNumber evidence="2">2.3.2.27</ecNumber>
    </recommendedName>
</protein>
<evidence type="ECO:0000256" key="9">
    <source>
        <dbReference type="SAM" id="MobiDB-lite"/>
    </source>
</evidence>
<dbReference type="OrthoDB" id="1714475at2759"/>
<evidence type="ECO:0000313" key="12">
    <source>
        <dbReference type="Proteomes" id="UP000192247"/>
    </source>
</evidence>
<dbReference type="InterPro" id="IPR001841">
    <property type="entry name" value="Znf_RING"/>
</dbReference>
<accession>A0A1V9XLQ8</accession>
<proteinExistence type="predicted"/>
<keyword evidence="3" id="KW-0808">Transferase</keyword>
<evidence type="ECO:0000256" key="5">
    <source>
        <dbReference type="ARBA" id="ARBA00022771"/>
    </source>
</evidence>
<dbReference type="PANTHER" id="PTHR22937">
    <property type="entry name" value="E3 UBIQUITIN-PROTEIN LIGASE RNF165"/>
    <property type="match status" value="1"/>
</dbReference>
<feature type="domain" description="RING-type" evidence="10">
    <location>
        <begin position="4"/>
        <end position="45"/>
    </location>
</feature>
<dbReference type="Gene3D" id="3.30.40.10">
    <property type="entry name" value="Zinc/RING finger domain, C3HC4 (zinc finger)"/>
    <property type="match status" value="1"/>
</dbReference>
<dbReference type="Proteomes" id="UP000192247">
    <property type="component" value="Unassembled WGS sequence"/>
</dbReference>
<keyword evidence="4" id="KW-0479">Metal-binding</keyword>
<dbReference type="EMBL" id="MNPL01008030">
    <property type="protein sequence ID" value="OQR74406.1"/>
    <property type="molecule type" value="Genomic_DNA"/>
</dbReference>
<evidence type="ECO:0000256" key="3">
    <source>
        <dbReference type="ARBA" id="ARBA00022679"/>
    </source>
</evidence>
<evidence type="ECO:0000256" key="4">
    <source>
        <dbReference type="ARBA" id="ARBA00022723"/>
    </source>
</evidence>
<evidence type="ECO:0000256" key="6">
    <source>
        <dbReference type="ARBA" id="ARBA00022786"/>
    </source>
</evidence>
<evidence type="ECO:0000256" key="8">
    <source>
        <dbReference type="PROSITE-ProRule" id="PRU00175"/>
    </source>
</evidence>
<organism evidence="11 12">
    <name type="scientific">Tropilaelaps mercedesae</name>
    <dbReference type="NCBI Taxonomy" id="418985"/>
    <lineage>
        <taxon>Eukaryota</taxon>
        <taxon>Metazoa</taxon>
        <taxon>Ecdysozoa</taxon>
        <taxon>Arthropoda</taxon>
        <taxon>Chelicerata</taxon>
        <taxon>Arachnida</taxon>
        <taxon>Acari</taxon>
        <taxon>Parasitiformes</taxon>
        <taxon>Mesostigmata</taxon>
        <taxon>Gamasina</taxon>
        <taxon>Dermanyssoidea</taxon>
        <taxon>Laelapidae</taxon>
        <taxon>Tropilaelaps</taxon>
    </lineage>
</organism>
<dbReference type="AlphaFoldDB" id="A0A1V9XLQ8"/>
<evidence type="ECO:0000259" key="10">
    <source>
        <dbReference type="PROSITE" id="PS50089"/>
    </source>
</evidence>
<feature type="non-terminal residue" evidence="11">
    <location>
        <position position="1"/>
    </location>
</feature>